<evidence type="ECO:0000256" key="1">
    <source>
        <dbReference type="ARBA" id="ARBA00022729"/>
    </source>
</evidence>
<feature type="chain" id="PRO_5045661208" evidence="2">
    <location>
        <begin position="19"/>
        <end position="212"/>
    </location>
</feature>
<protein>
    <submittedName>
        <fullName evidence="4">Porin family protein</fullName>
    </submittedName>
</protein>
<name>A0ABY4VAJ4_9GAMM</name>
<keyword evidence="1 2" id="KW-0732">Signal</keyword>
<feature type="signal peptide" evidence="2">
    <location>
        <begin position="1"/>
        <end position="18"/>
    </location>
</feature>
<feature type="domain" description="Outer membrane protein beta-barrel" evidence="3">
    <location>
        <begin position="44"/>
        <end position="212"/>
    </location>
</feature>
<dbReference type="Pfam" id="PF13505">
    <property type="entry name" value="OMP_b-brl"/>
    <property type="match status" value="1"/>
</dbReference>
<dbReference type="Gene3D" id="2.40.160.20">
    <property type="match status" value="1"/>
</dbReference>
<evidence type="ECO:0000313" key="4">
    <source>
        <dbReference type="EMBL" id="USD21303.1"/>
    </source>
</evidence>
<evidence type="ECO:0000313" key="5">
    <source>
        <dbReference type="Proteomes" id="UP001055658"/>
    </source>
</evidence>
<dbReference type="Proteomes" id="UP001055658">
    <property type="component" value="Chromosome"/>
</dbReference>
<organism evidence="4 5">
    <name type="scientific">Microbulbifer variabilis</name>
    <dbReference type="NCBI Taxonomy" id="266805"/>
    <lineage>
        <taxon>Bacteria</taxon>
        <taxon>Pseudomonadati</taxon>
        <taxon>Pseudomonadota</taxon>
        <taxon>Gammaproteobacteria</taxon>
        <taxon>Cellvibrionales</taxon>
        <taxon>Microbulbiferaceae</taxon>
        <taxon>Microbulbifer</taxon>
    </lineage>
</organism>
<evidence type="ECO:0000256" key="2">
    <source>
        <dbReference type="SAM" id="SignalP"/>
    </source>
</evidence>
<dbReference type="EMBL" id="CP092418">
    <property type="protein sequence ID" value="USD21303.1"/>
    <property type="molecule type" value="Genomic_DNA"/>
</dbReference>
<dbReference type="InterPro" id="IPR027385">
    <property type="entry name" value="Beta-barrel_OMP"/>
</dbReference>
<gene>
    <name evidence="4" type="ORF">MJO52_19925</name>
</gene>
<proteinExistence type="predicted"/>
<sequence length="212" mass="25063">MKTVLCVLALLLSPLVTAVEWNNPFDGIESGEYRIITTLGLGSGELQLNNQRDFFGYVSVGVTPAVGVWQVNLQFSRFDDNHVRINQVGLNFKVDFTLNCYVQCLYWMAGWNYADVDLNDVRKYGYWYHNKDKWHLYDIYDKEKDWYYDGHYYHVIDASGSDSFWNLGVGYRFMWNQDFDTSIEYNYNDINSIYRVNLGHLRTLSLNFSYRF</sequence>
<evidence type="ECO:0000259" key="3">
    <source>
        <dbReference type="Pfam" id="PF13505"/>
    </source>
</evidence>
<accession>A0ABY4VAJ4</accession>
<dbReference type="RefSeq" id="WP_252083701.1">
    <property type="nucleotide sequence ID" value="NZ_CP092418.1"/>
</dbReference>
<keyword evidence="5" id="KW-1185">Reference proteome</keyword>
<reference evidence="4" key="1">
    <citation type="submission" date="2022-02" db="EMBL/GenBank/DDBJ databases">
        <title>Coral-associated bacteria.</title>
        <authorList>
            <person name="Tang K."/>
            <person name="Wang X."/>
        </authorList>
    </citation>
    <scope>NUCLEOTIDE SEQUENCE</scope>
    <source>
        <strain evidence="4">SCSIO 43006</strain>
    </source>
</reference>